<feature type="disulfide bond" evidence="17">
    <location>
        <begin position="575"/>
        <end position="580"/>
    </location>
</feature>
<dbReference type="GO" id="GO:0009986">
    <property type="term" value="C:cell surface"/>
    <property type="evidence" value="ECO:0007669"/>
    <property type="project" value="TreeGrafter"/>
</dbReference>
<dbReference type="EMBL" id="JAQQBR010001833">
    <property type="protein sequence ID" value="KAK0163503.1"/>
    <property type="molecule type" value="Genomic_DNA"/>
</dbReference>
<dbReference type="GO" id="GO:0007157">
    <property type="term" value="P:heterophilic cell-cell adhesion via plasma membrane cell adhesion molecules"/>
    <property type="evidence" value="ECO:0007669"/>
    <property type="project" value="UniProtKB-ARBA"/>
</dbReference>
<keyword evidence="11 18" id="KW-0130">Cell adhesion</keyword>
<dbReference type="Pfam" id="PF23105">
    <property type="entry name" value="EGF_integrin"/>
    <property type="match status" value="1"/>
</dbReference>
<dbReference type="Proteomes" id="UP001168972">
    <property type="component" value="Unassembled WGS sequence"/>
</dbReference>
<evidence type="ECO:0000256" key="8">
    <source>
        <dbReference type="ARBA" id="ARBA00022737"/>
    </source>
</evidence>
<dbReference type="Pfam" id="PF08725">
    <property type="entry name" value="Integrin_b_cyt"/>
    <property type="match status" value="1"/>
</dbReference>
<feature type="disulfide bond" evidence="17">
    <location>
        <begin position="397"/>
        <end position="410"/>
    </location>
</feature>
<evidence type="ECO:0000256" key="15">
    <source>
        <dbReference type="ARBA" id="ARBA00023157"/>
    </source>
</evidence>
<feature type="disulfide bond" evidence="17">
    <location>
        <begin position="622"/>
        <end position="633"/>
    </location>
</feature>
<keyword evidence="14 20" id="KW-0472">Membrane</keyword>
<evidence type="ECO:0000259" key="22">
    <source>
        <dbReference type="SMART" id="SM00187"/>
    </source>
</evidence>
<keyword evidence="26" id="KW-1185">Reference proteome</keyword>
<dbReference type="SMART" id="SM01241">
    <property type="entry name" value="Integrin_b_cyt"/>
    <property type="match status" value="1"/>
</dbReference>
<feature type="domain" description="Integrin beta subunit tail" evidence="24">
    <location>
        <begin position="644"/>
        <end position="738"/>
    </location>
</feature>
<dbReference type="GO" id="GO:0007160">
    <property type="term" value="P:cell-matrix adhesion"/>
    <property type="evidence" value="ECO:0007669"/>
    <property type="project" value="TreeGrafter"/>
</dbReference>
<dbReference type="GO" id="GO:0005925">
    <property type="term" value="C:focal adhesion"/>
    <property type="evidence" value="ECO:0007669"/>
    <property type="project" value="TreeGrafter"/>
</dbReference>
<evidence type="ECO:0000256" key="14">
    <source>
        <dbReference type="ARBA" id="ARBA00023136"/>
    </source>
</evidence>
<feature type="region of interest" description="Disordered" evidence="19">
    <location>
        <begin position="792"/>
        <end position="811"/>
    </location>
</feature>
<comment type="similarity">
    <text evidence="2 18">Belongs to the integrin beta chain family.</text>
</comment>
<feature type="disulfide bond" evidence="17">
    <location>
        <begin position="644"/>
        <end position="653"/>
    </location>
</feature>
<feature type="disulfide bond" evidence="17">
    <location>
        <begin position="582"/>
        <end position="591"/>
    </location>
</feature>
<evidence type="ECO:0000259" key="24">
    <source>
        <dbReference type="SMART" id="SM01242"/>
    </source>
</evidence>
<dbReference type="Gene3D" id="4.10.1240.30">
    <property type="match status" value="1"/>
</dbReference>
<feature type="disulfide bond" evidence="17">
    <location>
        <begin position="593"/>
        <end position="599"/>
    </location>
</feature>
<evidence type="ECO:0000256" key="13">
    <source>
        <dbReference type="ARBA" id="ARBA00023037"/>
    </source>
</evidence>
<name>A0AA39F5T4_MICHY</name>
<evidence type="ECO:0000256" key="9">
    <source>
        <dbReference type="ARBA" id="ARBA00022837"/>
    </source>
</evidence>
<evidence type="ECO:0000313" key="25">
    <source>
        <dbReference type="EMBL" id="KAK0163503.1"/>
    </source>
</evidence>
<comment type="subcellular location">
    <subcellularLocation>
        <location evidence="1 18">Cell membrane</location>
        <topology evidence="1 18">Single-pass type I membrane protein</topology>
    </subcellularLocation>
</comment>
<feature type="disulfide bond" evidence="17">
    <location>
        <begin position="36"/>
        <end position="45"/>
    </location>
</feature>
<evidence type="ECO:0000256" key="1">
    <source>
        <dbReference type="ARBA" id="ARBA00004251"/>
    </source>
</evidence>
<evidence type="ECO:0000256" key="3">
    <source>
        <dbReference type="ARBA" id="ARBA00022475"/>
    </source>
</evidence>
<feature type="disulfide bond" evidence="17">
    <location>
        <begin position="532"/>
        <end position="537"/>
    </location>
</feature>
<dbReference type="InterPro" id="IPR014836">
    <property type="entry name" value="Integrin_bsu_cyt_dom"/>
</dbReference>
<dbReference type="InterPro" id="IPR036465">
    <property type="entry name" value="vWFA_dom_sf"/>
</dbReference>
<evidence type="ECO:0000256" key="19">
    <source>
        <dbReference type="SAM" id="MobiDB-lite"/>
    </source>
</evidence>
<organism evidence="25 26">
    <name type="scientific">Microctonus hyperodae</name>
    <name type="common">Parasitoid wasp</name>
    <dbReference type="NCBI Taxonomy" id="165561"/>
    <lineage>
        <taxon>Eukaryota</taxon>
        <taxon>Metazoa</taxon>
        <taxon>Ecdysozoa</taxon>
        <taxon>Arthropoda</taxon>
        <taxon>Hexapoda</taxon>
        <taxon>Insecta</taxon>
        <taxon>Pterygota</taxon>
        <taxon>Neoptera</taxon>
        <taxon>Endopterygota</taxon>
        <taxon>Hymenoptera</taxon>
        <taxon>Apocrita</taxon>
        <taxon>Ichneumonoidea</taxon>
        <taxon>Braconidae</taxon>
        <taxon>Euphorinae</taxon>
        <taxon>Microctonus</taxon>
    </lineage>
</organism>
<dbReference type="Gene3D" id="2.10.25.10">
    <property type="entry name" value="Laminin"/>
    <property type="match status" value="4"/>
</dbReference>
<evidence type="ECO:0000256" key="2">
    <source>
        <dbReference type="ARBA" id="ARBA00007449"/>
    </source>
</evidence>
<feature type="disulfide bond" evidence="17">
    <location>
        <begin position="39"/>
        <end position="76"/>
    </location>
</feature>
<feature type="disulfide bond" evidence="17">
    <location>
        <begin position="539"/>
        <end position="554"/>
    </location>
</feature>
<feature type="domain" description="Integrin beta subunit VWA" evidence="22">
    <location>
        <begin position="35"/>
        <end position="462"/>
    </location>
</feature>
<dbReference type="GO" id="GO:0008305">
    <property type="term" value="C:integrin complex"/>
    <property type="evidence" value="ECO:0007669"/>
    <property type="project" value="TreeGrafter"/>
</dbReference>
<protein>
    <recommendedName>
        <fullName evidence="18">Integrin beta</fullName>
    </recommendedName>
</protein>
<dbReference type="GO" id="GO:0007229">
    <property type="term" value="P:integrin-mediated signaling pathway"/>
    <property type="evidence" value="ECO:0007669"/>
    <property type="project" value="UniProtKB-KW"/>
</dbReference>
<dbReference type="Pfam" id="PF00362">
    <property type="entry name" value="Integrin_beta"/>
    <property type="match status" value="1"/>
</dbReference>
<keyword evidence="10" id="KW-0460">Magnesium</keyword>
<evidence type="ECO:0000256" key="12">
    <source>
        <dbReference type="ARBA" id="ARBA00022989"/>
    </source>
</evidence>
<keyword evidence="5 18" id="KW-0812">Transmembrane</keyword>
<feature type="transmembrane region" description="Helical" evidence="20">
    <location>
        <begin position="739"/>
        <end position="761"/>
    </location>
</feature>
<evidence type="ECO:0000256" key="4">
    <source>
        <dbReference type="ARBA" id="ARBA00022536"/>
    </source>
</evidence>
<dbReference type="PROSITE" id="PS00243">
    <property type="entry name" value="I_EGF_1"/>
    <property type="match status" value="1"/>
</dbReference>
<feature type="disulfide bond" evidence="17">
    <location>
        <begin position="615"/>
        <end position="620"/>
    </location>
</feature>
<dbReference type="InterPro" id="IPR032695">
    <property type="entry name" value="Integrin_dom_sf"/>
</dbReference>
<evidence type="ECO:0000256" key="18">
    <source>
        <dbReference type="RuleBase" id="RU000633"/>
    </source>
</evidence>
<evidence type="ECO:0000256" key="5">
    <source>
        <dbReference type="ARBA" id="ARBA00022692"/>
    </source>
</evidence>
<dbReference type="SUPFAM" id="SSF57196">
    <property type="entry name" value="EGF/Laminin"/>
    <property type="match status" value="1"/>
</dbReference>
<dbReference type="InterPro" id="IPR057073">
    <property type="entry name" value="EGF_integrin_2"/>
</dbReference>
<feature type="disulfide bond" evidence="17">
    <location>
        <begin position="556"/>
        <end position="561"/>
    </location>
</feature>
<feature type="disulfide bond" evidence="17">
    <location>
        <begin position="460"/>
        <end position="464"/>
    </location>
</feature>
<evidence type="ECO:0000256" key="11">
    <source>
        <dbReference type="ARBA" id="ARBA00022889"/>
    </source>
</evidence>
<dbReference type="GO" id="GO:0016477">
    <property type="term" value="P:cell migration"/>
    <property type="evidence" value="ECO:0007669"/>
    <property type="project" value="TreeGrafter"/>
</dbReference>
<comment type="caution">
    <text evidence="25">The sequence shown here is derived from an EMBL/GenBank/DDBJ whole genome shotgun (WGS) entry which is preliminary data.</text>
</comment>
<dbReference type="Gene3D" id="3.40.50.410">
    <property type="entry name" value="von Willebrand factor, type A domain"/>
    <property type="match status" value="1"/>
</dbReference>
<keyword evidence="13 18" id="KW-0401">Integrin</keyword>
<dbReference type="InterPro" id="IPR015812">
    <property type="entry name" value="Integrin_bsu"/>
</dbReference>
<reference evidence="25" key="2">
    <citation type="submission" date="2023-03" db="EMBL/GenBank/DDBJ databases">
        <authorList>
            <person name="Inwood S.N."/>
            <person name="Skelly J.G."/>
            <person name="Guhlin J."/>
            <person name="Harrop T.W.R."/>
            <person name="Goldson S.G."/>
            <person name="Dearden P.K."/>
        </authorList>
    </citation>
    <scope>NUCLEOTIDE SEQUENCE</scope>
    <source>
        <strain evidence="25">Lincoln</strain>
        <tissue evidence="25">Whole body</tissue>
    </source>
</reference>
<dbReference type="GO" id="GO:0046872">
    <property type="term" value="F:metal ion binding"/>
    <property type="evidence" value="ECO:0007669"/>
    <property type="project" value="UniProtKB-KW"/>
</dbReference>
<evidence type="ECO:0000256" key="17">
    <source>
        <dbReference type="PIRSR" id="PIRSR002512-1"/>
    </source>
</evidence>
<feature type="disulfide bond" evidence="17">
    <location>
        <begin position="200"/>
        <end position="207"/>
    </location>
</feature>
<reference evidence="25" key="1">
    <citation type="journal article" date="2023" name="bioRxiv">
        <title>Scaffold-level genome assemblies of two parasitoid biocontrol wasps reveal the parthenogenesis mechanism and an associated novel virus.</title>
        <authorList>
            <person name="Inwood S."/>
            <person name="Skelly J."/>
            <person name="Guhlin J."/>
            <person name="Harrop T."/>
            <person name="Goldson S."/>
            <person name="Dearden P."/>
        </authorList>
    </citation>
    <scope>NUCLEOTIDE SEQUENCE</scope>
    <source>
        <strain evidence="25">Lincoln</strain>
        <tissue evidence="25">Whole body</tissue>
    </source>
</reference>
<sequence>MSSKWCFILLSFLNLSLGCNADYETVKKICEEQKTCSSCLQTQTCMWCAATSSIANYEPSIRCVARDKYKDPNVWCPVSQIINDSTVMIVKENLPLFATKNTTPMQIQPQVLRLRLRIGEEYNFTLKYSSAEDYPVDLYYLMDLSSSMSQYREDLSELGVDLASAMRHLTRNFRLGFGSFVDKVELPMTDTLPEKLKKPCNEDIVDCAPPYGYKHQMNLTEDADSFKTNVQAAPLSGNLDGPEGGFDAIMQAMVCTERIGWRKDGRHLLVFSTDANFHVAGDGRLAGIIEPNDCECHLDKEGTYTHSSLLDYPSISQINRIALKNNMNIIFAVPQDVSNTYQRLSECISGSAIGVIKKNDTVNVINLIQKEYEKLVDKVKMIDNAKKPITLRYFSKCLDKKGEVIERSECQGFHFGDIIQFEISIKATECPTNPENWQQLIEIKPQGLEDTLKIELELICDCPCDKSDHKAYVIKSEKCNYQGDLNCGICKCNDGFYGKHCICSGNETQSNVKDDCRASDNDNSDCSNHGTCQCGSCECEIRENPAENFSGKYCECNNFSCLRDNDQLCGGHGNCTCGTCVCMPGWSGLSCGCHDNSTCFPPGDNTKICSGHGTCDCGKCHCDNDVFYSGGYCQDCPTCSEVHCSKLKECVECYAFNTGSRSKNGTCERCYDDIEIVAKIDKVDVNEADYQLGYRVCHVPTDNGCSFDFKYRIESHRGDMPKSYVTVEENKKCPKAIPIFTVAISVIVSTVIIGFLILLIWKIVTMVHDQREYAKFERERAMAKWERGDNPLHKQATTTFSNPTFTESRQN</sequence>
<dbReference type="InterPro" id="IPR057243">
    <property type="entry name" value="Integrin_I-EGF_CS"/>
</dbReference>
<keyword evidence="6" id="KW-0479">Metal-binding</keyword>
<keyword evidence="16" id="KW-0325">Glycoprotein</keyword>
<evidence type="ECO:0000256" key="21">
    <source>
        <dbReference type="SAM" id="SignalP"/>
    </source>
</evidence>
<dbReference type="InterPro" id="IPR036349">
    <property type="entry name" value="Integrin_bsu_tail_dom_sf"/>
</dbReference>
<feature type="domain" description="Integrin beta subunit cytoplasmic" evidence="23">
    <location>
        <begin position="762"/>
        <end position="808"/>
    </location>
</feature>
<gene>
    <name evidence="25" type="ORF">PV327_007178</name>
</gene>
<feature type="disulfide bond" evidence="17">
    <location>
        <begin position="650"/>
        <end position="733"/>
    </location>
</feature>
<feature type="disulfide bond" evidence="17">
    <location>
        <begin position="430"/>
        <end position="697"/>
    </location>
</feature>
<dbReference type="SUPFAM" id="SSF53300">
    <property type="entry name" value="vWA-like"/>
    <property type="match status" value="1"/>
</dbReference>
<evidence type="ECO:0000256" key="10">
    <source>
        <dbReference type="ARBA" id="ARBA00022842"/>
    </source>
</evidence>
<accession>A0AA39F5T4</accession>
<feature type="disulfide bond" evidence="17">
    <location>
        <begin position="577"/>
        <end position="609"/>
    </location>
</feature>
<dbReference type="InterPro" id="IPR012896">
    <property type="entry name" value="Integrin_bsu_tail"/>
</dbReference>
<feature type="disulfide bond" evidence="17">
    <location>
        <begin position="48"/>
        <end position="63"/>
    </location>
</feature>
<dbReference type="Pfam" id="PF18372">
    <property type="entry name" value="I-EGF_1"/>
    <property type="match status" value="1"/>
</dbReference>
<evidence type="ECO:0000256" key="6">
    <source>
        <dbReference type="ARBA" id="ARBA00022723"/>
    </source>
</evidence>
<dbReference type="PRINTS" id="PR01186">
    <property type="entry name" value="INTEGRINB"/>
</dbReference>
<keyword evidence="12 20" id="KW-1133">Transmembrane helix</keyword>
<dbReference type="SMART" id="SM01242">
    <property type="entry name" value="Integrin_B_tail"/>
    <property type="match status" value="1"/>
</dbReference>
<dbReference type="SUPFAM" id="SSF69179">
    <property type="entry name" value="Integrin domains"/>
    <property type="match status" value="1"/>
</dbReference>
<keyword evidence="7 21" id="KW-0732">Signal</keyword>
<dbReference type="SMART" id="SM00187">
    <property type="entry name" value="INB"/>
    <property type="match status" value="1"/>
</dbReference>
<dbReference type="Gene3D" id="2.60.40.1510">
    <property type="entry name" value="ntegrin, alpha v. Chain A, domain 3"/>
    <property type="match status" value="1"/>
</dbReference>
<feature type="chain" id="PRO_5041331754" description="Integrin beta" evidence="21">
    <location>
        <begin position="22"/>
        <end position="811"/>
    </location>
</feature>
<dbReference type="Gene3D" id="1.20.5.100">
    <property type="entry name" value="Cytochrome c1, transmembrane anchor, C-terminal"/>
    <property type="match status" value="1"/>
</dbReference>
<dbReference type="PANTHER" id="PTHR10082:SF60">
    <property type="entry name" value="INTEGRIN BETA-PS"/>
    <property type="match status" value="1"/>
</dbReference>
<evidence type="ECO:0000256" key="16">
    <source>
        <dbReference type="ARBA" id="ARBA00023180"/>
    </source>
</evidence>
<keyword evidence="8" id="KW-0677">Repeat</keyword>
<feature type="disulfide bond" evidence="17">
    <location>
        <begin position="255"/>
        <end position="296"/>
    </location>
</feature>
<feature type="signal peptide" evidence="21">
    <location>
        <begin position="1"/>
        <end position="21"/>
    </location>
</feature>
<dbReference type="Pfam" id="PF07965">
    <property type="entry name" value="Integrin_B_tail"/>
    <property type="match status" value="1"/>
</dbReference>
<dbReference type="InterPro" id="IPR002369">
    <property type="entry name" value="Integrin_bsu_VWA"/>
</dbReference>
<feature type="compositionally biased region" description="Polar residues" evidence="19">
    <location>
        <begin position="795"/>
        <end position="811"/>
    </location>
</feature>
<keyword evidence="15 17" id="KW-1015">Disulfide bond</keyword>
<dbReference type="PIRSF" id="PIRSF002512">
    <property type="entry name" value="Integrin_B"/>
    <property type="match status" value="1"/>
</dbReference>
<evidence type="ECO:0000313" key="26">
    <source>
        <dbReference type="Proteomes" id="UP001168972"/>
    </source>
</evidence>
<dbReference type="AlphaFoldDB" id="A0AA39F5T4"/>
<dbReference type="FunFam" id="3.40.50.410:FF:000002">
    <property type="entry name" value="Integrin beta"/>
    <property type="match status" value="1"/>
</dbReference>
<keyword evidence="4" id="KW-0245">EGF-like domain</keyword>
<dbReference type="FunFam" id="2.10.25.10:FF:000036">
    <property type="entry name" value="Integrin beta"/>
    <property type="match status" value="1"/>
</dbReference>
<feature type="disulfide bond" evidence="17">
    <location>
        <begin position="487"/>
        <end position="526"/>
    </location>
</feature>
<evidence type="ECO:0000256" key="20">
    <source>
        <dbReference type="SAM" id="Phobius"/>
    </source>
</evidence>
<evidence type="ECO:0000256" key="7">
    <source>
        <dbReference type="ARBA" id="ARBA00022729"/>
    </source>
</evidence>
<proteinExistence type="inferred from homology"/>
<dbReference type="SUPFAM" id="SSF69687">
    <property type="entry name" value="Integrin beta tail domain"/>
    <property type="match status" value="1"/>
</dbReference>
<feature type="disulfide bond" evidence="17">
    <location>
        <begin position="534"/>
        <end position="569"/>
    </location>
</feature>
<feature type="disulfide bond" evidence="17">
    <location>
        <begin position="492"/>
        <end position="501"/>
    </location>
</feature>
<evidence type="ECO:0000259" key="23">
    <source>
        <dbReference type="SMART" id="SM01241"/>
    </source>
</evidence>
<dbReference type="GO" id="GO:0033627">
    <property type="term" value="P:cell adhesion mediated by integrin"/>
    <property type="evidence" value="ECO:0007669"/>
    <property type="project" value="TreeGrafter"/>
</dbReference>
<keyword evidence="3" id="KW-1003">Cell membrane</keyword>
<dbReference type="GO" id="GO:0005178">
    <property type="term" value="F:integrin binding"/>
    <property type="evidence" value="ECO:0007669"/>
    <property type="project" value="TreeGrafter"/>
</dbReference>
<dbReference type="InterPro" id="IPR040622">
    <property type="entry name" value="EGF_integrin_1"/>
</dbReference>
<keyword evidence="9" id="KW-0106">Calcium</keyword>
<feature type="disulfide bond" evidence="17">
    <location>
        <begin position="617"/>
        <end position="667"/>
    </location>
</feature>
<dbReference type="PROSITE" id="PS51257">
    <property type="entry name" value="PROKAR_LIPOPROTEIN"/>
    <property type="match status" value="1"/>
</dbReference>
<dbReference type="PANTHER" id="PTHR10082">
    <property type="entry name" value="INTEGRIN BETA SUBUNIT"/>
    <property type="match status" value="1"/>
</dbReference>